<evidence type="ECO:0000259" key="5">
    <source>
        <dbReference type="PROSITE" id="PS51737"/>
    </source>
</evidence>
<keyword evidence="2" id="KW-0233">DNA recombination</keyword>
<gene>
    <name evidence="6" type="ORF">GA0070611_1609</name>
</gene>
<dbReference type="PATRIC" id="fig|261654.4.peg.1634"/>
<dbReference type="InterPro" id="IPR011109">
    <property type="entry name" value="DNA_bind_recombinase_dom"/>
</dbReference>
<dbReference type="InterPro" id="IPR036162">
    <property type="entry name" value="Resolvase-like_N_sf"/>
</dbReference>
<accession>A0A1A8ZC08</accession>
<dbReference type="Pfam" id="PF07508">
    <property type="entry name" value="Recombinase"/>
    <property type="match status" value="1"/>
</dbReference>
<keyword evidence="7" id="KW-1185">Reference proteome</keyword>
<dbReference type="AlphaFoldDB" id="A0A1A8ZC08"/>
<dbReference type="STRING" id="261654.GA0070611_1609"/>
<dbReference type="EMBL" id="LT594323">
    <property type="protein sequence ID" value="SBT41408.1"/>
    <property type="molecule type" value="Genomic_DNA"/>
</dbReference>
<dbReference type="Gene3D" id="3.40.50.1390">
    <property type="entry name" value="Resolvase, N-terminal catalytic domain"/>
    <property type="match status" value="1"/>
</dbReference>
<evidence type="ECO:0000313" key="6">
    <source>
        <dbReference type="EMBL" id="SBT41408.1"/>
    </source>
</evidence>
<protein>
    <submittedName>
        <fullName evidence="6">Site-specific DNA recombinase</fullName>
    </submittedName>
</protein>
<dbReference type="PROSITE" id="PS51736">
    <property type="entry name" value="RECOMBINASES_3"/>
    <property type="match status" value="1"/>
</dbReference>
<evidence type="ECO:0000259" key="4">
    <source>
        <dbReference type="PROSITE" id="PS51736"/>
    </source>
</evidence>
<dbReference type="Gene3D" id="3.90.1750.20">
    <property type="entry name" value="Putative Large Serine Recombinase, Chain B, Domain 2"/>
    <property type="match status" value="1"/>
</dbReference>
<dbReference type="SUPFAM" id="SSF53041">
    <property type="entry name" value="Resolvase-like"/>
    <property type="match status" value="1"/>
</dbReference>
<name>A0A1A8ZC08_9ACTN</name>
<feature type="region of interest" description="Disordered" evidence="3">
    <location>
        <begin position="17"/>
        <end position="43"/>
    </location>
</feature>
<dbReference type="Pfam" id="PF00239">
    <property type="entry name" value="Resolvase"/>
    <property type="match status" value="1"/>
</dbReference>
<dbReference type="GO" id="GO:0003677">
    <property type="term" value="F:DNA binding"/>
    <property type="evidence" value="ECO:0007669"/>
    <property type="project" value="UniProtKB-KW"/>
</dbReference>
<dbReference type="SMART" id="SM00857">
    <property type="entry name" value="Resolvase"/>
    <property type="match status" value="1"/>
</dbReference>
<dbReference type="PANTHER" id="PTHR30461:SF2">
    <property type="entry name" value="SERINE RECOMBINASE PINE-RELATED"/>
    <property type="match status" value="1"/>
</dbReference>
<evidence type="ECO:0000256" key="1">
    <source>
        <dbReference type="ARBA" id="ARBA00023125"/>
    </source>
</evidence>
<dbReference type="InterPro" id="IPR050639">
    <property type="entry name" value="SSR_resolvase"/>
</dbReference>
<evidence type="ECO:0000256" key="2">
    <source>
        <dbReference type="ARBA" id="ARBA00023172"/>
    </source>
</evidence>
<feature type="domain" description="Resolvase/invertase-type recombinase catalytic" evidence="4">
    <location>
        <begin position="14"/>
        <end position="164"/>
    </location>
</feature>
<sequence length="563" mass="60729">MGATVLGMSPFQTRAAGYVRQSRARENKSEASPATQREANRARADQLGATWAGSYEDIGISAFSGAERPSFDRLIADCHAGKINTIIVYYVSRLSRLDPLDAIPVVTDLLNRGITIISVMEGEFRKGNLMDLIHLIMRLDAAHSESKNKSAAVRGAKAAARALGGYVSGKPPYGFALASEVRPNADGRPIAIKTLTVREDEAAVIRRMVARMMDDEPTTLASIAAELNRDQVPTRGGTTGKNTAGSAWWAHTLNRILRDPRLCGYSAEIIYATRPNGQKSANVAGYRIIRDADGAPVVAHPAIIDAETWHALQARLDGRPGAAPVPTGIQSLLSSLGVLYCECGAILKSHRASGQRSRSAYRCARPRGLRRPGQHANDCTVSMDALDDYVARRIFALIATAEDDPGTLDVLAEAARLFGLASADPANAAKRGAIAGELDDAERALDRLYDDREQGGYSGKVGQRRFLDAQKALSARIEVLTEQLTAIDATATPLLPIGEWLGEPGQDPIGPGSWWVRAPVSERRAFVALFVRAITVQKAPPGMTRPPIESRVSIEWVRPSEDQ</sequence>
<dbReference type="PROSITE" id="PS51737">
    <property type="entry name" value="RECOMBINASE_DNA_BIND"/>
    <property type="match status" value="1"/>
</dbReference>
<dbReference type="CDD" id="cd00338">
    <property type="entry name" value="Ser_Recombinase"/>
    <property type="match status" value="1"/>
</dbReference>
<evidence type="ECO:0000256" key="3">
    <source>
        <dbReference type="SAM" id="MobiDB-lite"/>
    </source>
</evidence>
<proteinExistence type="predicted"/>
<evidence type="ECO:0000313" key="7">
    <source>
        <dbReference type="Proteomes" id="UP000199385"/>
    </source>
</evidence>
<dbReference type="PANTHER" id="PTHR30461">
    <property type="entry name" value="DNA-INVERTASE FROM LAMBDOID PROPHAGE"/>
    <property type="match status" value="1"/>
</dbReference>
<dbReference type="GO" id="GO:0000150">
    <property type="term" value="F:DNA strand exchange activity"/>
    <property type="evidence" value="ECO:0007669"/>
    <property type="project" value="InterPro"/>
</dbReference>
<feature type="domain" description="Recombinase" evidence="5">
    <location>
        <begin position="172"/>
        <end position="322"/>
    </location>
</feature>
<reference evidence="7" key="1">
    <citation type="submission" date="2016-06" db="EMBL/GenBank/DDBJ databases">
        <authorList>
            <person name="Varghese N."/>
            <person name="Submissions Spin"/>
        </authorList>
    </citation>
    <scope>NUCLEOTIDE SEQUENCE [LARGE SCALE GENOMIC DNA]</scope>
    <source>
        <strain evidence="7">DSM 44815</strain>
    </source>
</reference>
<dbReference type="InterPro" id="IPR038109">
    <property type="entry name" value="DNA_bind_recomb_sf"/>
</dbReference>
<dbReference type="Proteomes" id="UP000199385">
    <property type="component" value="Chromosome I"/>
</dbReference>
<keyword evidence="1" id="KW-0238">DNA-binding</keyword>
<organism evidence="6 7">
    <name type="scientific">Micromonospora auratinigra</name>
    <dbReference type="NCBI Taxonomy" id="261654"/>
    <lineage>
        <taxon>Bacteria</taxon>
        <taxon>Bacillati</taxon>
        <taxon>Actinomycetota</taxon>
        <taxon>Actinomycetes</taxon>
        <taxon>Micromonosporales</taxon>
        <taxon>Micromonosporaceae</taxon>
        <taxon>Micromonospora</taxon>
    </lineage>
</organism>
<dbReference type="InterPro" id="IPR006119">
    <property type="entry name" value="Resolv_N"/>
</dbReference>